<dbReference type="SUPFAM" id="SSF51445">
    <property type="entry name" value="(Trans)glycosidases"/>
    <property type="match status" value="1"/>
</dbReference>
<keyword evidence="2" id="KW-0326">Glycosidase</keyword>
<dbReference type="OrthoDB" id="1334205at2759"/>
<dbReference type="PANTHER" id="PTHR43863">
    <property type="entry name" value="HYDROLASE, PUTATIVE (AFU_ORTHOLOGUE AFUA_1G03140)-RELATED"/>
    <property type="match status" value="1"/>
</dbReference>
<dbReference type="GO" id="GO:0004553">
    <property type="term" value="F:hydrolase activity, hydrolyzing O-glycosyl compounds"/>
    <property type="evidence" value="ECO:0007669"/>
    <property type="project" value="InterPro"/>
</dbReference>
<keyword evidence="7" id="KW-1185">Reference proteome</keyword>
<dbReference type="STRING" id="454130.A0A0U4ZRC7"/>
<evidence type="ECO:0008006" key="8">
    <source>
        <dbReference type="Google" id="ProtNLM"/>
    </source>
</evidence>
<evidence type="ECO:0000256" key="1">
    <source>
        <dbReference type="ARBA" id="ARBA00007806"/>
    </source>
</evidence>
<proteinExistence type="inferred from homology"/>
<reference evidence="7" key="1">
    <citation type="journal article" date="2016" name="Genome Announc.">
        <title>Draft genome sequences of fungus Aspergillus calidoustus.</title>
        <authorList>
            <person name="Horn F."/>
            <person name="Linde J."/>
            <person name="Mattern D.J."/>
            <person name="Walther G."/>
            <person name="Guthke R."/>
            <person name="Scherlach K."/>
            <person name="Martin K."/>
            <person name="Brakhage A.A."/>
            <person name="Petzke L."/>
            <person name="Valiante V."/>
        </authorList>
    </citation>
    <scope>NUCLEOTIDE SEQUENCE [LARGE SCALE GENOMIC DNA]</scope>
    <source>
        <strain evidence="7">SF006504</strain>
    </source>
</reference>
<evidence type="ECO:0000313" key="7">
    <source>
        <dbReference type="Proteomes" id="UP000054771"/>
    </source>
</evidence>
<accession>A0A0U4ZRC7</accession>
<dbReference type="InterPro" id="IPR048395">
    <property type="entry name" value="Glyco_hydro_31_C"/>
</dbReference>
<feature type="chain" id="PRO_5006854789" description="Alpha-glucosidase" evidence="3">
    <location>
        <begin position="20"/>
        <end position="739"/>
    </location>
</feature>
<dbReference type="AlphaFoldDB" id="A0A0U4ZRC7"/>
<organism evidence="6 7">
    <name type="scientific">Aspergillus calidoustus</name>
    <dbReference type="NCBI Taxonomy" id="454130"/>
    <lineage>
        <taxon>Eukaryota</taxon>
        <taxon>Fungi</taxon>
        <taxon>Dikarya</taxon>
        <taxon>Ascomycota</taxon>
        <taxon>Pezizomycotina</taxon>
        <taxon>Eurotiomycetes</taxon>
        <taxon>Eurotiomycetidae</taxon>
        <taxon>Eurotiales</taxon>
        <taxon>Aspergillaceae</taxon>
        <taxon>Aspergillus</taxon>
        <taxon>Aspergillus subgen. Nidulantes</taxon>
    </lineage>
</organism>
<dbReference type="Pfam" id="PF21365">
    <property type="entry name" value="Glyco_hydro_31_3rd"/>
    <property type="match status" value="1"/>
</dbReference>
<keyword evidence="2" id="KW-0378">Hydrolase</keyword>
<dbReference type="Gene3D" id="2.60.40.1180">
    <property type="entry name" value="Golgi alpha-mannosidase II"/>
    <property type="match status" value="1"/>
</dbReference>
<evidence type="ECO:0000259" key="5">
    <source>
        <dbReference type="Pfam" id="PF21365"/>
    </source>
</evidence>
<evidence type="ECO:0000259" key="4">
    <source>
        <dbReference type="Pfam" id="PF01055"/>
    </source>
</evidence>
<dbReference type="PANTHER" id="PTHR43863:SF2">
    <property type="entry name" value="MALTASE-GLUCOAMYLASE"/>
    <property type="match status" value="1"/>
</dbReference>
<dbReference type="InterPro" id="IPR000322">
    <property type="entry name" value="Glyco_hydro_31_TIM"/>
</dbReference>
<dbReference type="Gene3D" id="2.60.40.1760">
    <property type="entry name" value="glycosyl hydrolase (family 31)"/>
    <property type="match status" value="1"/>
</dbReference>
<feature type="domain" description="Glycosyl hydrolase family 31 C-terminal" evidence="5">
    <location>
        <begin position="544"/>
        <end position="631"/>
    </location>
</feature>
<gene>
    <name evidence="6" type="ORF">ASPCAL15003</name>
</gene>
<evidence type="ECO:0000256" key="2">
    <source>
        <dbReference type="RuleBase" id="RU361185"/>
    </source>
</evidence>
<comment type="similarity">
    <text evidence="1 2">Belongs to the glycosyl hydrolase 31 family.</text>
</comment>
<dbReference type="Pfam" id="PF01055">
    <property type="entry name" value="Glyco_hydro_31_2nd"/>
    <property type="match status" value="1"/>
</dbReference>
<protein>
    <recommendedName>
        <fullName evidence="8">Alpha-glucosidase</fullName>
    </recommendedName>
</protein>
<keyword evidence="3" id="KW-0732">Signal</keyword>
<dbReference type="Proteomes" id="UP000054771">
    <property type="component" value="Unassembled WGS sequence"/>
</dbReference>
<sequence length="739" mass="83235">MPILALFTRLLAAVSVAAALVAQPALYALQIDSESPYSFTITDDKNQSVVSNIGILAGSNNDSMSAVSRDSDETSVHFGFITPTIVRVNITSSLGFTGAQFSTAEDALHYGVWAHPFNESIANSNVSFDLKGMQGNDGINYASVRSPFFVSSAGYAVYTDTEAMGSYSFSSVSHNNEVQFGFNATEIVYYILLPEFKGDLKSLLTQYGRLSDRSPLWSPKAYGPMFWHNDFQRKSGFPNGVNNSQEFVEDVVNKLAQHRIRASAVMVDRPYGTGTEGWGNFDFDKEYWPDIRALVERVAQKGLDFQVWVANRAVPGSQLYNHSESRGWLLEPASEEQLGQALNLSNTEAYEYFGAEIDWLPNLGVKGYKIDRGDEDEMPVWEQNTQSYLFHKLLYEGQAKQWGAASADNRRPAGFYNFARNANDRSRKYTGVWGGDPASSIDGLLQSIRNGIRSGLLGFPIWGSDCGGYTRKVGRNQPTEKLWARWMWFSAFSPVYEVMLYEGSIPWHDYSDDLVSVLRDTAQLHHELIPFIQSYMYQATMNSLPLIRALFLEASQDDDSVWEADESYFFGEEFLVAPITRDDGEKGVYFPKGRRYLEYLNKQDVYDGGSSQTFNMGINAVPVFVREGSIIPRGDIYRNNRQWEDETNKDDEWRPWLNIEAYPSYGVKSSKFIYFDEAYGRAVEIKMETNNSGKTICVSYGRMSAPGKLVFYLKGGPKGFDLSRRGGNKCLRNVETLFD</sequence>
<dbReference type="InterPro" id="IPR051816">
    <property type="entry name" value="Glycosyl_Hydrolase_31"/>
</dbReference>
<dbReference type="InterPro" id="IPR013780">
    <property type="entry name" value="Glyco_hydro_b"/>
</dbReference>
<evidence type="ECO:0000313" key="6">
    <source>
        <dbReference type="EMBL" id="CEL11909.1"/>
    </source>
</evidence>
<dbReference type="EMBL" id="CDMC01000035">
    <property type="protein sequence ID" value="CEL11909.1"/>
    <property type="molecule type" value="Genomic_DNA"/>
</dbReference>
<feature type="domain" description="Glycoside hydrolase family 31 TIM barrel" evidence="4">
    <location>
        <begin position="243"/>
        <end position="533"/>
    </location>
</feature>
<dbReference type="SUPFAM" id="SSF51011">
    <property type="entry name" value="Glycosyl hydrolase domain"/>
    <property type="match status" value="1"/>
</dbReference>
<evidence type="ECO:0000256" key="3">
    <source>
        <dbReference type="SAM" id="SignalP"/>
    </source>
</evidence>
<dbReference type="GO" id="GO:0005975">
    <property type="term" value="P:carbohydrate metabolic process"/>
    <property type="evidence" value="ECO:0007669"/>
    <property type="project" value="InterPro"/>
</dbReference>
<name>A0A0U4ZRC7_ASPCI</name>
<dbReference type="InterPro" id="IPR017853">
    <property type="entry name" value="GH"/>
</dbReference>
<feature type="signal peptide" evidence="3">
    <location>
        <begin position="1"/>
        <end position="19"/>
    </location>
</feature>
<dbReference type="Gene3D" id="3.20.20.80">
    <property type="entry name" value="Glycosidases"/>
    <property type="match status" value="1"/>
</dbReference>
<dbReference type="OMA" id="EMPVWEQ"/>